<keyword evidence="3" id="KW-1185">Reference proteome</keyword>
<dbReference type="HOGENOM" id="CLU_1044115_0_0_1"/>
<proteinExistence type="predicted"/>
<feature type="region of interest" description="Disordered" evidence="1">
    <location>
        <begin position="272"/>
        <end position="291"/>
    </location>
</feature>
<evidence type="ECO:0000256" key="1">
    <source>
        <dbReference type="SAM" id="MobiDB-lite"/>
    </source>
</evidence>
<dbReference type="EMBL" id="KN824301">
    <property type="protein sequence ID" value="KIM27034.1"/>
    <property type="molecule type" value="Genomic_DNA"/>
</dbReference>
<feature type="compositionally biased region" description="Polar residues" evidence="1">
    <location>
        <begin position="272"/>
        <end position="281"/>
    </location>
</feature>
<evidence type="ECO:0000313" key="2">
    <source>
        <dbReference type="EMBL" id="KIM27034.1"/>
    </source>
</evidence>
<accession>A0A0C3B4B5</accession>
<name>A0A0C3B4B5_SERVB</name>
<dbReference type="OrthoDB" id="3258511at2759"/>
<reference evidence="3" key="2">
    <citation type="submission" date="2015-01" db="EMBL/GenBank/DDBJ databases">
        <title>Evolutionary Origins and Diversification of the Mycorrhizal Mutualists.</title>
        <authorList>
            <consortium name="DOE Joint Genome Institute"/>
            <consortium name="Mycorrhizal Genomics Consortium"/>
            <person name="Kohler A."/>
            <person name="Kuo A."/>
            <person name="Nagy L.G."/>
            <person name="Floudas D."/>
            <person name="Copeland A."/>
            <person name="Barry K.W."/>
            <person name="Cichocki N."/>
            <person name="Veneault-Fourrey C."/>
            <person name="LaButti K."/>
            <person name="Lindquist E.A."/>
            <person name="Lipzen A."/>
            <person name="Lundell T."/>
            <person name="Morin E."/>
            <person name="Murat C."/>
            <person name="Riley R."/>
            <person name="Ohm R."/>
            <person name="Sun H."/>
            <person name="Tunlid A."/>
            <person name="Henrissat B."/>
            <person name="Grigoriev I.V."/>
            <person name="Hibbett D.S."/>
            <person name="Martin F."/>
        </authorList>
    </citation>
    <scope>NUCLEOTIDE SEQUENCE [LARGE SCALE GENOMIC DNA]</scope>
    <source>
        <strain evidence="3">MAFF 305830</strain>
    </source>
</reference>
<dbReference type="Proteomes" id="UP000054097">
    <property type="component" value="Unassembled WGS sequence"/>
</dbReference>
<gene>
    <name evidence="2" type="ORF">M408DRAFT_330199</name>
</gene>
<evidence type="ECO:0000313" key="3">
    <source>
        <dbReference type="Proteomes" id="UP000054097"/>
    </source>
</evidence>
<organism evidence="2 3">
    <name type="scientific">Serendipita vermifera MAFF 305830</name>
    <dbReference type="NCBI Taxonomy" id="933852"/>
    <lineage>
        <taxon>Eukaryota</taxon>
        <taxon>Fungi</taxon>
        <taxon>Dikarya</taxon>
        <taxon>Basidiomycota</taxon>
        <taxon>Agaricomycotina</taxon>
        <taxon>Agaricomycetes</taxon>
        <taxon>Sebacinales</taxon>
        <taxon>Serendipitaceae</taxon>
        <taxon>Serendipita</taxon>
    </lineage>
</organism>
<sequence length="291" mass="32123">MNPEFEAGATHFLLSHISVKPGSWILRREFPIAPTFRPSGKVLPYTEMDTACRRAIHEHLRNINGGEGDPVAVNWALESCWRLNDTNEWFSFALVLLCCPIARALRGGKVHIPDPKPRVLHHIATTDTMRTSYTLEYSMPISTTLDPGAFTSMSPGAFGPTLIIDYDTVDPGARQAIQQIIDRANHGVTDMTRKPWGLCLISRLNKPPLRLNATAAERDLEKRKTAYAIVLEWQPGPVESQTHIPLAPAALDGMATVVVTQPATTLAHNLPHNQAHQSSTHILPPSYTPTP</sequence>
<protein>
    <submittedName>
        <fullName evidence="2">Uncharacterized protein</fullName>
    </submittedName>
</protein>
<reference evidence="2 3" key="1">
    <citation type="submission" date="2014-04" db="EMBL/GenBank/DDBJ databases">
        <authorList>
            <consortium name="DOE Joint Genome Institute"/>
            <person name="Kuo A."/>
            <person name="Zuccaro A."/>
            <person name="Kohler A."/>
            <person name="Nagy L.G."/>
            <person name="Floudas D."/>
            <person name="Copeland A."/>
            <person name="Barry K.W."/>
            <person name="Cichocki N."/>
            <person name="Veneault-Fourrey C."/>
            <person name="LaButti K."/>
            <person name="Lindquist E.A."/>
            <person name="Lipzen A."/>
            <person name="Lundell T."/>
            <person name="Morin E."/>
            <person name="Murat C."/>
            <person name="Sun H."/>
            <person name="Tunlid A."/>
            <person name="Henrissat B."/>
            <person name="Grigoriev I.V."/>
            <person name="Hibbett D.S."/>
            <person name="Martin F."/>
            <person name="Nordberg H.P."/>
            <person name="Cantor M.N."/>
            <person name="Hua S.X."/>
        </authorList>
    </citation>
    <scope>NUCLEOTIDE SEQUENCE [LARGE SCALE GENOMIC DNA]</scope>
    <source>
        <strain evidence="2 3">MAFF 305830</strain>
    </source>
</reference>
<dbReference type="AlphaFoldDB" id="A0A0C3B4B5"/>